<dbReference type="PANTHER" id="PTHR42705:SF2">
    <property type="entry name" value="BIFUNCTIONAL NON-HOMOLOGOUS END JOINING PROTEIN LIGD"/>
    <property type="match status" value="1"/>
</dbReference>
<feature type="region of interest" description="Disordered" evidence="1">
    <location>
        <begin position="282"/>
        <end position="333"/>
    </location>
</feature>
<accession>A0ABV7Q7X7</accession>
<feature type="domain" description="DNA ligase D polymerase" evidence="2">
    <location>
        <begin position="30"/>
        <end position="282"/>
    </location>
</feature>
<evidence type="ECO:0000259" key="2">
    <source>
        <dbReference type="Pfam" id="PF21686"/>
    </source>
</evidence>
<reference evidence="4" key="1">
    <citation type="journal article" date="2019" name="Int. J. Syst. Evol. Microbiol.">
        <title>The Global Catalogue of Microorganisms (GCM) 10K type strain sequencing project: providing services to taxonomists for standard genome sequencing and annotation.</title>
        <authorList>
            <consortium name="The Broad Institute Genomics Platform"/>
            <consortium name="The Broad Institute Genome Sequencing Center for Infectious Disease"/>
            <person name="Wu L."/>
            <person name="Ma J."/>
        </authorList>
    </citation>
    <scope>NUCLEOTIDE SEQUENCE [LARGE SCALE GENOMIC DNA]</scope>
    <source>
        <strain evidence="4">CGMCC 4.7396</strain>
    </source>
</reference>
<dbReference type="CDD" id="cd04861">
    <property type="entry name" value="LigD_Pol_like"/>
    <property type="match status" value="1"/>
</dbReference>
<proteinExistence type="predicted"/>
<name>A0ABV7Q7X7_9ACTN</name>
<gene>
    <name evidence="3" type="primary">ligD</name>
    <name evidence="3" type="ORF">ACFO8M_24875</name>
</gene>
<evidence type="ECO:0000313" key="3">
    <source>
        <dbReference type="EMBL" id="MFC3495728.1"/>
    </source>
</evidence>
<dbReference type="RefSeq" id="WP_387980516.1">
    <property type="nucleotide sequence ID" value="NZ_JBHRWO010000021.1"/>
</dbReference>
<comment type="caution">
    <text evidence="3">The sequence shown here is derived from an EMBL/GenBank/DDBJ whole genome shotgun (WGS) entry which is preliminary data.</text>
</comment>
<keyword evidence="3" id="KW-0436">Ligase</keyword>
<dbReference type="Pfam" id="PF21686">
    <property type="entry name" value="LigD_Prim-Pol"/>
    <property type="match status" value="1"/>
</dbReference>
<dbReference type="Proteomes" id="UP001595712">
    <property type="component" value="Unassembled WGS sequence"/>
</dbReference>
<feature type="compositionally biased region" description="Polar residues" evidence="1">
    <location>
        <begin position="323"/>
        <end position="333"/>
    </location>
</feature>
<dbReference type="InterPro" id="IPR052171">
    <property type="entry name" value="NHEJ_LigD"/>
</dbReference>
<dbReference type="EC" id="6.5.1.1" evidence="3"/>
<dbReference type="GO" id="GO:0003910">
    <property type="term" value="F:DNA ligase (ATP) activity"/>
    <property type="evidence" value="ECO:0007669"/>
    <property type="project" value="UniProtKB-EC"/>
</dbReference>
<dbReference type="InterPro" id="IPR014145">
    <property type="entry name" value="LigD_pol_dom"/>
</dbReference>
<keyword evidence="4" id="KW-1185">Reference proteome</keyword>
<organism evidence="3 4">
    <name type="scientific">Glycomyces rhizosphaerae</name>
    <dbReference type="NCBI Taxonomy" id="2054422"/>
    <lineage>
        <taxon>Bacteria</taxon>
        <taxon>Bacillati</taxon>
        <taxon>Actinomycetota</taxon>
        <taxon>Actinomycetes</taxon>
        <taxon>Glycomycetales</taxon>
        <taxon>Glycomycetaceae</taxon>
        <taxon>Glycomyces</taxon>
    </lineage>
</organism>
<evidence type="ECO:0000313" key="4">
    <source>
        <dbReference type="Proteomes" id="UP001595712"/>
    </source>
</evidence>
<feature type="compositionally biased region" description="Basic and acidic residues" evidence="1">
    <location>
        <begin position="297"/>
        <end position="311"/>
    </location>
</feature>
<dbReference type="EMBL" id="JBHRWO010000021">
    <property type="protein sequence ID" value="MFC3495728.1"/>
    <property type="molecule type" value="Genomic_DNA"/>
</dbReference>
<evidence type="ECO:0000256" key="1">
    <source>
        <dbReference type="SAM" id="MobiDB-lite"/>
    </source>
</evidence>
<dbReference type="PANTHER" id="PTHR42705">
    <property type="entry name" value="BIFUNCTIONAL NON-HOMOLOGOUS END JOINING PROTEIN LIGD"/>
    <property type="match status" value="1"/>
</dbReference>
<dbReference type="Gene3D" id="3.90.920.10">
    <property type="entry name" value="DNA primase, PRIM domain"/>
    <property type="match status" value="1"/>
</dbReference>
<protein>
    <submittedName>
        <fullName evidence="3">Non-homologous end-joining DNA ligase</fullName>
        <ecNumber evidence="3">6.5.1.1</ecNumber>
    </submittedName>
</protein>
<dbReference type="NCBIfam" id="TIGR02778">
    <property type="entry name" value="ligD_pol"/>
    <property type="match status" value="1"/>
</dbReference>
<sequence>MAPPTIHVEEHDIKVSNLDRMLFPADHFSKGDMLLHYGRVAPAMVPHLAGRPLTLRRYPEGISSGGFFQKDASDYFPDWINTVEVAHRHSDGTVRYVVCEDAATLLYLANQGTIEFHIWTSTVDQLDHPDRLVMDLDPPAGVTVATIRSVARRARKLFTELGLTPFLQATGGRGYHVVAPLDRSADFRFVRDLAGDIADHLAAGDPDLLTTAQRKQKRGNRIYLDMNRNGSGQTFVAPYSLRARPGAAVATPLDWAELGESTPNGFTAASISRRLAQKTDPWADMDEHAAAPATARKRLDALDRRSAKADLPRPLVLRRQPARPSTSSGRASW</sequence>